<dbReference type="InterPro" id="IPR001253">
    <property type="entry name" value="TIF_eIF-1A"/>
</dbReference>
<keyword evidence="2" id="KW-0396">Initiation factor</keyword>
<dbReference type="GO" id="GO:0003743">
    <property type="term" value="F:translation initiation factor activity"/>
    <property type="evidence" value="ECO:0007669"/>
    <property type="project" value="UniProtKB-KW"/>
</dbReference>
<keyword evidence="3" id="KW-1185">Reference proteome</keyword>
<feature type="compositionally biased region" description="Basic and acidic residues" evidence="1">
    <location>
        <begin position="78"/>
        <end position="90"/>
    </location>
</feature>
<dbReference type="InterPro" id="IPR012340">
    <property type="entry name" value="NA-bd_OB-fold"/>
</dbReference>
<feature type="region of interest" description="Disordered" evidence="1">
    <location>
        <begin position="63"/>
        <end position="90"/>
    </location>
</feature>
<gene>
    <name evidence="2" type="ORF">LYPA_23C022337</name>
</gene>
<dbReference type="SUPFAM" id="SSF50249">
    <property type="entry name" value="Nucleic acid-binding proteins"/>
    <property type="match status" value="1"/>
</dbReference>
<evidence type="ECO:0000313" key="2">
    <source>
        <dbReference type="EMBL" id="VFV28859.1"/>
    </source>
</evidence>
<organism evidence="2 3">
    <name type="scientific">Lynx pardinus</name>
    <name type="common">Iberian lynx</name>
    <name type="synonym">Felis pardina</name>
    <dbReference type="NCBI Taxonomy" id="191816"/>
    <lineage>
        <taxon>Eukaryota</taxon>
        <taxon>Metazoa</taxon>
        <taxon>Chordata</taxon>
        <taxon>Craniata</taxon>
        <taxon>Vertebrata</taxon>
        <taxon>Euteleostomi</taxon>
        <taxon>Mammalia</taxon>
        <taxon>Eutheria</taxon>
        <taxon>Laurasiatheria</taxon>
        <taxon>Carnivora</taxon>
        <taxon>Feliformia</taxon>
        <taxon>Felidae</taxon>
        <taxon>Felinae</taxon>
        <taxon>Lynx</taxon>
    </lineage>
</organism>
<evidence type="ECO:0000256" key="1">
    <source>
        <dbReference type="SAM" id="MobiDB-lite"/>
    </source>
</evidence>
<proteinExistence type="predicted"/>
<dbReference type="Proteomes" id="UP000386466">
    <property type="component" value="Unassembled WGS sequence"/>
</dbReference>
<evidence type="ECO:0000313" key="3">
    <source>
        <dbReference type="Proteomes" id="UP000386466"/>
    </source>
</evidence>
<sequence>MSYELVLCLMSYEENNLNKYLRHYTGLPDDEDNKADVILKYNADEGINLKACGKLPKYAEINETDTFGTGDDDEIQFDDTKNDDKDHDDI</sequence>
<name>A0A485N8T2_LYNPA</name>
<dbReference type="AlphaFoldDB" id="A0A485N8T2"/>
<dbReference type="EMBL" id="CAAGRJ010012025">
    <property type="protein sequence ID" value="VFV28859.1"/>
    <property type="molecule type" value="Genomic_DNA"/>
</dbReference>
<accession>A0A485N8T2</accession>
<dbReference type="Gene3D" id="2.40.50.140">
    <property type="entry name" value="Nucleic acid-binding proteins"/>
    <property type="match status" value="1"/>
</dbReference>
<dbReference type="PANTHER" id="PTHR21668">
    <property type="entry name" value="EIF-1A"/>
    <property type="match status" value="1"/>
</dbReference>
<protein>
    <submittedName>
        <fullName evidence="2">Eukaryotic translation initiation factor 1a</fullName>
    </submittedName>
</protein>
<keyword evidence="2" id="KW-0648">Protein biosynthesis</keyword>
<reference evidence="2 3" key="1">
    <citation type="submission" date="2019-01" db="EMBL/GenBank/DDBJ databases">
        <authorList>
            <person name="Alioto T."/>
            <person name="Alioto T."/>
        </authorList>
    </citation>
    <scope>NUCLEOTIDE SEQUENCE [LARGE SCALE GENOMIC DNA]</scope>
</reference>